<keyword evidence="1" id="KW-0812">Transmembrane</keyword>
<dbReference type="Proteomes" id="UP000054995">
    <property type="component" value="Unassembled WGS sequence"/>
</dbReference>
<evidence type="ECO:0000313" key="2">
    <source>
        <dbReference type="EMBL" id="KRY93616.1"/>
    </source>
</evidence>
<dbReference type="AlphaFoldDB" id="A0A0V1G5S1"/>
<sequence>MAKPNVQMNCSITRQKVQVAIPYTNPENQLKNFHFQLPLFIICIRFVFYLMEILTKMKLIEYE</sequence>
<feature type="transmembrane region" description="Helical" evidence="1">
    <location>
        <begin position="33"/>
        <end position="51"/>
    </location>
</feature>
<dbReference type="EMBL" id="JYDT01000001">
    <property type="protein sequence ID" value="KRY93616.1"/>
    <property type="molecule type" value="Genomic_DNA"/>
</dbReference>
<proteinExistence type="predicted"/>
<evidence type="ECO:0000256" key="1">
    <source>
        <dbReference type="SAM" id="Phobius"/>
    </source>
</evidence>
<evidence type="ECO:0000313" key="3">
    <source>
        <dbReference type="Proteomes" id="UP000054995"/>
    </source>
</evidence>
<comment type="caution">
    <text evidence="2">The sequence shown here is derived from an EMBL/GenBank/DDBJ whole genome shotgun (WGS) entry which is preliminary data.</text>
</comment>
<organism evidence="2 3">
    <name type="scientific">Trichinella pseudospiralis</name>
    <name type="common">Parasitic roundworm</name>
    <dbReference type="NCBI Taxonomy" id="6337"/>
    <lineage>
        <taxon>Eukaryota</taxon>
        <taxon>Metazoa</taxon>
        <taxon>Ecdysozoa</taxon>
        <taxon>Nematoda</taxon>
        <taxon>Enoplea</taxon>
        <taxon>Dorylaimia</taxon>
        <taxon>Trichinellida</taxon>
        <taxon>Trichinellidae</taxon>
        <taxon>Trichinella</taxon>
    </lineage>
</organism>
<name>A0A0V1G5S1_TRIPS</name>
<keyword evidence="1" id="KW-0472">Membrane</keyword>
<keyword evidence="1" id="KW-1133">Transmembrane helix</keyword>
<gene>
    <name evidence="2" type="ORF">T4D_15506</name>
</gene>
<keyword evidence="3" id="KW-1185">Reference proteome</keyword>
<accession>A0A0V1G5S1</accession>
<reference evidence="2 3" key="1">
    <citation type="submission" date="2015-01" db="EMBL/GenBank/DDBJ databases">
        <title>Evolution of Trichinella species and genotypes.</title>
        <authorList>
            <person name="Korhonen P.K."/>
            <person name="Edoardo P."/>
            <person name="Giuseppe L.R."/>
            <person name="Gasser R.B."/>
        </authorList>
    </citation>
    <scope>NUCLEOTIDE SEQUENCE [LARGE SCALE GENOMIC DNA]</scope>
    <source>
        <strain evidence="2">ISS470</strain>
    </source>
</reference>
<protein>
    <submittedName>
        <fullName evidence="2">Uncharacterized protein</fullName>
    </submittedName>
</protein>